<evidence type="ECO:0008006" key="3">
    <source>
        <dbReference type="Google" id="ProtNLM"/>
    </source>
</evidence>
<dbReference type="Proteomes" id="UP000516590">
    <property type="component" value="Segment"/>
</dbReference>
<proteinExistence type="predicted"/>
<reference evidence="1 2" key="1">
    <citation type="submission" date="2020-07" db="EMBL/GenBank/DDBJ databases">
        <title>Complete genome sequence of Rhizobium phaseoli phage Palo.</title>
        <authorList>
            <person name="Nabhani A."/>
            <person name="Rushing L."/>
            <person name="Newkirk H."/>
            <person name="Gonzalez C."/>
            <person name="Young R."/>
            <person name="Liu M."/>
        </authorList>
    </citation>
    <scope>NUCLEOTIDE SEQUENCE [LARGE SCALE GENOMIC DNA]</scope>
</reference>
<keyword evidence="2" id="KW-1185">Reference proteome</keyword>
<organism evidence="1 2">
    <name type="scientific">Rhizobium phage Palo</name>
    <dbReference type="NCBI Taxonomy" id="2767573"/>
    <lineage>
        <taxon>Viruses</taxon>
        <taxon>Duplodnaviria</taxon>
        <taxon>Heunggongvirae</taxon>
        <taxon>Uroviricota</taxon>
        <taxon>Caudoviricetes</taxon>
        <taxon>Autographivirales</taxon>
        <taxon>Dunnvirinae</taxon>
        <taxon>Palovirus</taxon>
        <taxon>Palovirus palo</taxon>
    </lineage>
</organism>
<gene>
    <name evidence="1" type="ORF">CPT_Palo_022</name>
</gene>
<accession>A0A7L8G5R2</accession>
<sequence>MARIRTGDGRLVDPLNVTVEDVRPKWIIRSLAQINRFTGHALYPFSVAQHSYNLAQAVPPHLKRAALTHDFTESWFNDMASPLKREMPEYRAYEKVAGKVIMYVHCVTQQEMDELDQYDKRIYKDERDVLFPIINERGMGDDLQPLGINPHYIRELDWRTAEIFLASEYINMFGRAMYER</sequence>
<protein>
    <recommendedName>
        <fullName evidence="3">HD superfamily hydrolase</fullName>
    </recommendedName>
</protein>
<evidence type="ECO:0000313" key="2">
    <source>
        <dbReference type="Proteomes" id="UP000516590"/>
    </source>
</evidence>
<dbReference type="EMBL" id="MT708544">
    <property type="protein sequence ID" value="QOE32081.1"/>
    <property type="molecule type" value="Genomic_DNA"/>
</dbReference>
<dbReference type="Gene3D" id="1.10.3210.10">
    <property type="entry name" value="Hypothetical protein af1432"/>
    <property type="match status" value="1"/>
</dbReference>
<name>A0A7L8G5R2_9CAUD</name>
<dbReference type="SUPFAM" id="SSF109604">
    <property type="entry name" value="HD-domain/PDEase-like"/>
    <property type="match status" value="1"/>
</dbReference>
<evidence type="ECO:0000313" key="1">
    <source>
        <dbReference type="EMBL" id="QOE32081.1"/>
    </source>
</evidence>